<feature type="signal peptide" evidence="5">
    <location>
        <begin position="1"/>
        <end position="44"/>
    </location>
</feature>
<dbReference type="Pfam" id="PF03938">
    <property type="entry name" value="OmpH"/>
    <property type="match status" value="1"/>
</dbReference>
<dbReference type="Proteomes" id="UP000001702">
    <property type="component" value="Chromosome"/>
</dbReference>
<gene>
    <name evidence="6" type="primary">ompH</name>
    <name evidence="6" type="ordered locus">PANA_0801</name>
</gene>
<reference evidence="6 7" key="1">
    <citation type="journal article" date="2010" name="J. Bacteriol.">
        <title>Genome sequence of Pantoea ananatis LMG20103, the causative agent of Eucalyptus blight and dieback.</title>
        <authorList>
            <person name="De Maayer P."/>
            <person name="Chan W.Y."/>
            <person name="Venter S.N."/>
            <person name="Toth I.K."/>
            <person name="Birch P.R."/>
            <person name="Joubert F."/>
            <person name="Coutinho T.A."/>
        </authorList>
    </citation>
    <scope>NUCLEOTIDE SEQUENCE [LARGE SCALE GENOMIC DNA]</scope>
    <source>
        <strain evidence="6 7">LMG 20103</strain>
    </source>
</reference>
<proteinExistence type="inferred from homology"/>
<dbReference type="eggNOG" id="COG2825">
    <property type="taxonomic scope" value="Bacteria"/>
</dbReference>
<dbReference type="GO" id="GO:0051082">
    <property type="term" value="F:unfolded protein binding"/>
    <property type="evidence" value="ECO:0007669"/>
    <property type="project" value="InterPro"/>
</dbReference>
<name>D4GKD9_PANAM</name>
<evidence type="ECO:0000256" key="1">
    <source>
        <dbReference type="ARBA" id="ARBA00018026"/>
    </source>
</evidence>
<dbReference type="SMART" id="SM00935">
    <property type="entry name" value="OmpH"/>
    <property type="match status" value="1"/>
</dbReference>
<dbReference type="PANTHER" id="PTHR35089:SF1">
    <property type="entry name" value="CHAPERONE PROTEIN SKP"/>
    <property type="match status" value="1"/>
</dbReference>
<feature type="compositionally biased region" description="Basic and acidic residues" evidence="4">
    <location>
        <begin position="104"/>
        <end position="116"/>
    </location>
</feature>
<dbReference type="InterPro" id="IPR024930">
    <property type="entry name" value="Skp_dom_sf"/>
</dbReference>
<dbReference type="PANTHER" id="PTHR35089">
    <property type="entry name" value="CHAPERONE PROTEIN SKP"/>
    <property type="match status" value="1"/>
</dbReference>
<evidence type="ECO:0000313" key="6">
    <source>
        <dbReference type="EMBL" id="ADD75968.1"/>
    </source>
</evidence>
<dbReference type="KEGG" id="pam:PANA_0801"/>
<comment type="similarity">
    <text evidence="3">Belongs to the skp family.</text>
</comment>
<evidence type="ECO:0000256" key="4">
    <source>
        <dbReference type="SAM" id="MobiDB-lite"/>
    </source>
</evidence>
<keyword evidence="2 5" id="KW-0732">Signal</keyword>
<feature type="chain" id="PRO_5003058041" description="Chaperone protein Skp" evidence="5">
    <location>
        <begin position="45"/>
        <end position="188"/>
    </location>
</feature>
<dbReference type="STRING" id="706191.PANA_0801"/>
<dbReference type="InterPro" id="IPR005632">
    <property type="entry name" value="Chaperone_Skp"/>
</dbReference>
<evidence type="ECO:0000256" key="2">
    <source>
        <dbReference type="ARBA" id="ARBA00022729"/>
    </source>
</evidence>
<protein>
    <recommendedName>
        <fullName evidence="1">Chaperone protein Skp</fullName>
    </recommendedName>
</protein>
<dbReference type="SUPFAM" id="SSF111384">
    <property type="entry name" value="OmpH-like"/>
    <property type="match status" value="1"/>
</dbReference>
<dbReference type="Gene3D" id="3.30.910.20">
    <property type="entry name" value="Skp domain"/>
    <property type="match status" value="1"/>
</dbReference>
<evidence type="ECO:0000256" key="5">
    <source>
        <dbReference type="SAM" id="SignalP"/>
    </source>
</evidence>
<keyword evidence="7" id="KW-1185">Reference proteome</keyword>
<accession>D4GKD9</accession>
<feature type="region of interest" description="Disordered" evidence="4">
    <location>
        <begin position="95"/>
        <end position="116"/>
    </location>
</feature>
<organism evidence="6 7">
    <name type="scientific">Pantoea ananatis (strain LMG 20103)</name>
    <dbReference type="NCBI Taxonomy" id="706191"/>
    <lineage>
        <taxon>Bacteria</taxon>
        <taxon>Pseudomonadati</taxon>
        <taxon>Pseudomonadota</taxon>
        <taxon>Gammaproteobacteria</taxon>
        <taxon>Enterobacterales</taxon>
        <taxon>Erwiniaceae</taxon>
        <taxon>Pantoea</taxon>
    </lineage>
</organism>
<sequence>MHTWGIAMLHAANIHVEGKEFIVKKLLCAVTLGVALAASAGAQAADKVATVDLSQVFQKSPQRATITKQLESEFQGRAAELRSQHDKIQQEMQDLQRNAPTMKASERSKKEKQIDSERNAFQAKADAFEKDNQTRQVQERNKLLEKIQTAVQSVAKSGGYDLVLNSQAVLYSGSDVKDITDEVAKQVK</sequence>
<dbReference type="AlphaFoldDB" id="D4GKD9"/>
<evidence type="ECO:0000256" key="3">
    <source>
        <dbReference type="PIRNR" id="PIRNR002094"/>
    </source>
</evidence>
<dbReference type="GO" id="GO:0005829">
    <property type="term" value="C:cytosol"/>
    <property type="evidence" value="ECO:0007669"/>
    <property type="project" value="TreeGrafter"/>
</dbReference>
<dbReference type="GO" id="GO:0050821">
    <property type="term" value="P:protein stabilization"/>
    <property type="evidence" value="ECO:0007669"/>
    <property type="project" value="TreeGrafter"/>
</dbReference>
<evidence type="ECO:0000313" key="7">
    <source>
        <dbReference type="Proteomes" id="UP000001702"/>
    </source>
</evidence>
<dbReference type="SMR" id="D4GKD9"/>
<dbReference type="HOGENOM" id="CLU_101388_2_0_6"/>
<dbReference type="PIRSF" id="PIRSF002094">
    <property type="entry name" value="OMP26_Skp"/>
    <property type="match status" value="1"/>
</dbReference>
<dbReference type="EMBL" id="CP001875">
    <property type="protein sequence ID" value="ADD75968.1"/>
    <property type="molecule type" value="Genomic_DNA"/>
</dbReference>